<evidence type="ECO:0000313" key="2">
    <source>
        <dbReference type="EMBL" id="MBT1155690.1"/>
    </source>
</evidence>
<reference evidence="2" key="2">
    <citation type="submission" date="2021-03" db="EMBL/GenBank/DDBJ databases">
        <authorList>
            <person name="Artuso I."/>
            <person name="Turrini P."/>
            <person name="Pirolo M."/>
            <person name="Lugli G.A."/>
            <person name="Ventura M."/>
            <person name="Visca P."/>
        </authorList>
    </citation>
    <scope>NUCLEOTIDE SEQUENCE</scope>
    <source>
        <strain evidence="2">LMG 26462</strain>
    </source>
</reference>
<dbReference type="RefSeq" id="WP_214387960.1">
    <property type="nucleotide sequence ID" value="NZ_JAFLWW010000002.1"/>
</dbReference>
<name>A0A9X1A9K6_9HYPH</name>
<accession>A0A9X1A9K6</accession>
<reference evidence="2" key="1">
    <citation type="journal article" date="2021" name="Microorganisms">
        <title>Phylogenomic Reconstruction and Metabolic Potential of the Genus Aminobacter.</title>
        <authorList>
            <person name="Artuso I."/>
            <person name="Turrini P."/>
            <person name="Pirolo M."/>
            <person name="Lugli G.A."/>
            <person name="Ventura M."/>
            <person name="Visca P."/>
        </authorList>
    </citation>
    <scope>NUCLEOTIDE SEQUENCE</scope>
    <source>
        <strain evidence="2">LMG 26462</strain>
    </source>
</reference>
<evidence type="ECO:0000256" key="1">
    <source>
        <dbReference type="SAM" id="MobiDB-lite"/>
    </source>
</evidence>
<sequence length="195" mass="22542">MTDDRLTDWALILHERQSPQDDPNHHDDESDSVVDCDGSKAKQRQHKTALRSGQGDRTDWKQHLYGLPGQRLIPDALLSIRTKQARTASLKAAALRRTKRRDDSGIPIHYSRLAWRRLPQAKRDQFNQSRKALAWIGPRWDVDRDFSWYHTGDDGGEHLDQLFRFGAAQAQPKQSFQDHCKQAHGQRPAGWYVTK</sequence>
<organism evidence="2 3">
    <name type="scientific">Aminobacter anthyllidis</name>
    <dbReference type="NCBI Taxonomy" id="1035067"/>
    <lineage>
        <taxon>Bacteria</taxon>
        <taxon>Pseudomonadati</taxon>
        <taxon>Pseudomonadota</taxon>
        <taxon>Alphaproteobacteria</taxon>
        <taxon>Hyphomicrobiales</taxon>
        <taxon>Phyllobacteriaceae</taxon>
        <taxon>Aminobacter</taxon>
    </lineage>
</organism>
<evidence type="ECO:0000313" key="3">
    <source>
        <dbReference type="Proteomes" id="UP001138921"/>
    </source>
</evidence>
<protein>
    <submittedName>
        <fullName evidence="2">Uncharacterized protein</fullName>
    </submittedName>
</protein>
<dbReference type="EMBL" id="JAFLWW010000002">
    <property type="protein sequence ID" value="MBT1155690.1"/>
    <property type="molecule type" value="Genomic_DNA"/>
</dbReference>
<feature type="compositionally biased region" description="Basic and acidic residues" evidence="1">
    <location>
        <begin position="14"/>
        <end position="28"/>
    </location>
</feature>
<proteinExistence type="predicted"/>
<feature type="region of interest" description="Disordered" evidence="1">
    <location>
        <begin position="14"/>
        <end position="56"/>
    </location>
</feature>
<keyword evidence="3" id="KW-1185">Reference proteome</keyword>
<dbReference type="Proteomes" id="UP001138921">
    <property type="component" value="Unassembled WGS sequence"/>
</dbReference>
<dbReference type="AlphaFoldDB" id="A0A9X1A9K6"/>
<gene>
    <name evidence="2" type="ORF">J1C56_08800</name>
</gene>
<comment type="caution">
    <text evidence="2">The sequence shown here is derived from an EMBL/GenBank/DDBJ whole genome shotgun (WGS) entry which is preliminary data.</text>
</comment>